<name>A0AAU8JAT1_9CYAN</name>
<feature type="domain" description="Phosphodiester glycosidase" evidence="1">
    <location>
        <begin position="123"/>
        <end position="287"/>
    </location>
</feature>
<keyword evidence="2" id="KW-0378">Hydrolase</keyword>
<dbReference type="EMBL" id="CP159837">
    <property type="protein sequence ID" value="XCM35648.1"/>
    <property type="molecule type" value="Genomic_DNA"/>
</dbReference>
<dbReference type="RefSeq" id="WP_054465404.1">
    <property type="nucleotide sequence ID" value="NZ_CP159837.1"/>
</dbReference>
<keyword evidence="2" id="KW-0326">Glycosidase</keyword>
<evidence type="ECO:0000259" key="1">
    <source>
        <dbReference type="Pfam" id="PF09992"/>
    </source>
</evidence>
<dbReference type="InterPro" id="IPR018711">
    <property type="entry name" value="NAGPA"/>
</dbReference>
<reference evidence="2" key="1">
    <citation type="submission" date="2024-07" db="EMBL/GenBank/DDBJ databases">
        <authorList>
            <person name="Kim Y.J."/>
            <person name="Jeong J.Y."/>
        </authorList>
    </citation>
    <scope>NUCLEOTIDE SEQUENCE</scope>
    <source>
        <strain evidence="2">GIHE-MW2</strain>
    </source>
</reference>
<organism evidence="2">
    <name type="scientific">Planktothricoides raciborskii GIHE-MW2</name>
    <dbReference type="NCBI Taxonomy" id="2792601"/>
    <lineage>
        <taxon>Bacteria</taxon>
        <taxon>Bacillati</taxon>
        <taxon>Cyanobacteriota</taxon>
        <taxon>Cyanophyceae</taxon>
        <taxon>Oscillatoriophycideae</taxon>
        <taxon>Oscillatoriales</taxon>
        <taxon>Oscillatoriaceae</taxon>
        <taxon>Planktothricoides</taxon>
    </lineage>
</organism>
<proteinExistence type="predicted"/>
<sequence>MKKRQIFLLFFLLVMLPGCWGKSENMLSASTQTNEAEVAKLTEALDTSNDFTVVFSEPGIKLHQYEKDYVQEIDLSQGAAVQLLYGYITDAGMGKGAYGGNEPLLARETLQQAWDAFYSTNQNAICITNGQFFRNDDQASTGLAFPVKANGAILTEGYAGESEYPDEQLMLLIYGDRASITALDIRELYSSDAANIIGGLKPDADKGVNTETGRTFVGVKDNNNDGLSETLLIFTSPTATQYRAAEVLRYFGASEVIMLDGGGSTQLICNNTSYISSPRTIPQTIGVLRGE</sequence>
<dbReference type="AlphaFoldDB" id="A0AAU8JAT1"/>
<gene>
    <name evidence="2" type="ORF">ABWT76_004341</name>
</gene>
<evidence type="ECO:0000313" key="2">
    <source>
        <dbReference type="EMBL" id="XCM35648.1"/>
    </source>
</evidence>
<accession>A0AAU8JAT1</accession>
<protein>
    <submittedName>
        <fullName evidence="2">Phosphodiester glycosidase family protein</fullName>
    </submittedName>
</protein>
<dbReference type="GO" id="GO:0016798">
    <property type="term" value="F:hydrolase activity, acting on glycosyl bonds"/>
    <property type="evidence" value="ECO:0007669"/>
    <property type="project" value="UniProtKB-KW"/>
</dbReference>
<dbReference type="Pfam" id="PF09992">
    <property type="entry name" value="NAGPA"/>
    <property type="match status" value="1"/>
</dbReference>